<keyword evidence="5 8" id="KW-0812">Transmembrane</keyword>
<dbReference type="InterPro" id="IPR018076">
    <property type="entry name" value="T2SS_GspF_dom"/>
</dbReference>
<evidence type="ECO:0000256" key="7">
    <source>
        <dbReference type="ARBA" id="ARBA00023136"/>
    </source>
</evidence>
<protein>
    <submittedName>
        <fullName evidence="10">Type II secretion system F family protein</fullName>
    </submittedName>
</protein>
<gene>
    <name evidence="10" type="ORF">H9Q79_05015</name>
</gene>
<dbReference type="PANTHER" id="PTHR30012:SF0">
    <property type="entry name" value="TYPE II SECRETION SYSTEM PROTEIN F-RELATED"/>
    <property type="match status" value="1"/>
</dbReference>
<dbReference type="KEGG" id="whj:H9Q79_05015"/>
<name>A0A7G9GFS2_9FIRM</name>
<evidence type="ECO:0000313" key="10">
    <source>
        <dbReference type="EMBL" id="QNM09654.1"/>
    </source>
</evidence>
<proteinExistence type="inferred from homology"/>
<dbReference type="InterPro" id="IPR003004">
    <property type="entry name" value="GspF/PilC"/>
</dbReference>
<dbReference type="PANTHER" id="PTHR30012">
    <property type="entry name" value="GENERAL SECRETION PATHWAY PROTEIN"/>
    <property type="match status" value="1"/>
</dbReference>
<dbReference type="FunFam" id="1.20.81.30:FF:000001">
    <property type="entry name" value="Type II secretion system protein F"/>
    <property type="match status" value="1"/>
</dbReference>
<evidence type="ECO:0000256" key="3">
    <source>
        <dbReference type="ARBA" id="ARBA00022475"/>
    </source>
</evidence>
<comment type="similarity">
    <text evidence="2">Belongs to the GSP F family.</text>
</comment>
<keyword evidence="7 8" id="KW-0472">Membrane</keyword>
<feature type="domain" description="Type II secretion system protein GspF" evidence="9">
    <location>
        <begin position="62"/>
        <end position="186"/>
    </location>
</feature>
<dbReference type="EMBL" id="CP060635">
    <property type="protein sequence ID" value="QNM09654.1"/>
    <property type="molecule type" value="Genomic_DNA"/>
</dbReference>
<comment type="subcellular location">
    <subcellularLocation>
        <location evidence="1">Cell inner membrane</location>
        <topology evidence="1">Multi-pass membrane protein</topology>
    </subcellularLocation>
</comment>
<evidence type="ECO:0000259" key="9">
    <source>
        <dbReference type="Pfam" id="PF00482"/>
    </source>
</evidence>
<dbReference type="Pfam" id="PF00482">
    <property type="entry name" value="T2SSF"/>
    <property type="match status" value="2"/>
</dbReference>
<dbReference type="RefSeq" id="WP_118644410.1">
    <property type="nucleotide sequence ID" value="NZ_CP060635.1"/>
</dbReference>
<dbReference type="PRINTS" id="PR00812">
    <property type="entry name" value="BCTERIALGSPF"/>
</dbReference>
<evidence type="ECO:0000256" key="6">
    <source>
        <dbReference type="ARBA" id="ARBA00022989"/>
    </source>
</evidence>
<dbReference type="GO" id="GO:0005886">
    <property type="term" value="C:plasma membrane"/>
    <property type="evidence" value="ECO:0007669"/>
    <property type="project" value="UniProtKB-SubCell"/>
</dbReference>
<reference evidence="10 11" key="1">
    <citation type="submission" date="2020-08" db="EMBL/GenBank/DDBJ databases">
        <authorList>
            <person name="Liu C."/>
            <person name="Sun Q."/>
        </authorList>
    </citation>
    <scope>NUCLEOTIDE SEQUENCE [LARGE SCALE GENOMIC DNA]</scope>
    <source>
        <strain evidence="10 11">NSJ-29</strain>
    </source>
</reference>
<organism evidence="10 11">
    <name type="scientific">Wansuia hejianensis</name>
    <dbReference type="NCBI Taxonomy" id="2763667"/>
    <lineage>
        <taxon>Bacteria</taxon>
        <taxon>Bacillati</taxon>
        <taxon>Bacillota</taxon>
        <taxon>Clostridia</taxon>
        <taxon>Lachnospirales</taxon>
        <taxon>Lachnospiraceae</taxon>
        <taxon>Wansuia</taxon>
    </lineage>
</organism>
<dbReference type="AlphaFoldDB" id="A0A7G9GFS2"/>
<dbReference type="InterPro" id="IPR042094">
    <property type="entry name" value="T2SS_GspF_sf"/>
</dbReference>
<evidence type="ECO:0000256" key="1">
    <source>
        <dbReference type="ARBA" id="ARBA00004429"/>
    </source>
</evidence>
<feature type="transmembrane region" description="Helical" evidence="8">
    <location>
        <begin position="164"/>
        <end position="185"/>
    </location>
</feature>
<feature type="transmembrane region" description="Helical" evidence="8">
    <location>
        <begin position="370"/>
        <end position="392"/>
    </location>
</feature>
<feature type="domain" description="Type II secretion system protein GspF" evidence="9">
    <location>
        <begin position="265"/>
        <end position="385"/>
    </location>
</feature>
<evidence type="ECO:0000256" key="2">
    <source>
        <dbReference type="ARBA" id="ARBA00005745"/>
    </source>
</evidence>
<evidence type="ECO:0000256" key="4">
    <source>
        <dbReference type="ARBA" id="ARBA00022519"/>
    </source>
</evidence>
<evidence type="ECO:0000256" key="8">
    <source>
        <dbReference type="SAM" id="Phobius"/>
    </source>
</evidence>
<keyword evidence="4" id="KW-0997">Cell inner membrane</keyword>
<keyword evidence="3" id="KW-1003">Cell membrane</keyword>
<accession>A0A7G9GFS2</accession>
<feature type="transmembrane region" description="Helical" evidence="8">
    <location>
        <begin position="215"/>
        <end position="234"/>
    </location>
</feature>
<evidence type="ECO:0000256" key="5">
    <source>
        <dbReference type="ARBA" id="ARBA00022692"/>
    </source>
</evidence>
<evidence type="ECO:0000313" key="11">
    <source>
        <dbReference type="Proteomes" id="UP000515860"/>
    </source>
</evidence>
<dbReference type="Proteomes" id="UP000515860">
    <property type="component" value="Chromosome"/>
</dbReference>
<sequence>MPQYKYKAQTYEGEKKNGQLAAADETELQQILRGEGLFMLSASLAERKKMERPLNDKVLAEFSRQLGTLVAAGVTLVRALNIISNAESIKPREKRIYEEMLRQIRQGRALSEAMEDANGAFPPLIVYMYRSAESSGNLDHVAIKMAEHYEKGHRLNTKISTSMMYPKILAVMIVAVVLILTKFVMPQLQELFDQMPSLPLPTQILNVISNFLQEYWVLAIILILGAWVGARGLMRIRKVRIWWHKCKLHMPLVGILWKTIYTSRFAGTLSSLYSAGVPIVSALQIARKTIGNDYIDVQFDDVIPFVRAGNNLSDGLDMIDGFMKKLPDSIRVGEETGSLDSMLTSTSNAMEYDADVAITKMVGYVEPMMLIIMGAIVAFVMIAVFSALYGSYDAIAGM</sequence>
<keyword evidence="6 8" id="KW-1133">Transmembrane helix</keyword>
<dbReference type="Gene3D" id="1.20.81.30">
    <property type="entry name" value="Type II secretion system (T2SS), domain F"/>
    <property type="match status" value="2"/>
</dbReference>
<keyword evidence="11" id="KW-1185">Reference proteome</keyword>